<comment type="caution">
    <text evidence="3">The sequence shown here is derived from an EMBL/GenBank/DDBJ whole genome shotgun (WGS) entry which is preliminary data.</text>
</comment>
<dbReference type="EMBL" id="RWIT01000018">
    <property type="protein sequence ID" value="RSK44078.1"/>
    <property type="molecule type" value="Genomic_DNA"/>
</dbReference>
<evidence type="ECO:0000256" key="2">
    <source>
        <dbReference type="RuleBase" id="RU003452"/>
    </source>
</evidence>
<dbReference type="Proteomes" id="UP000273500">
    <property type="component" value="Unassembled WGS sequence"/>
</dbReference>
<dbReference type="PRINTS" id="PR01543">
    <property type="entry name" value="ANATRNSFRASE"/>
</dbReference>
<dbReference type="Gene3D" id="2.40.128.150">
    <property type="entry name" value="Cysteine proteinases"/>
    <property type="match status" value="1"/>
</dbReference>
<dbReference type="InterPro" id="IPR038765">
    <property type="entry name" value="Papain-like_cys_pep_sf"/>
</dbReference>
<proteinExistence type="inferred from homology"/>
<sequence>MDTNAYLERIHYHGTPGVTLNTLAELQVAHMRAVPFENLAIHYQQPISLDNDRLFQKIVRNRRGGFCYELNGLFAHLLQEIGFSVTLLSAEVYQKDDTFGPAFDHLTLLVELDDIFLVDVGFGDSFTQPLRLQQRSPQVQGTTAYQIEQVGDIYIVHQKKLEEPDGGWEPQYRFTQQAWQLADFSPMCHYHQTSPESHFTHKRICSRATAEGRITLSDQRLIVTEGASRMETILPSEAAFLQALQAYFSIQI</sequence>
<evidence type="ECO:0000313" key="3">
    <source>
        <dbReference type="EMBL" id="RSK44078.1"/>
    </source>
</evidence>
<dbReference type="AlphaFoldDB" id="A0A428KCD6"/>
<dbReference type="PANTHER" id="PTHR11786:SF0">
    <property type="entry name" value="ARYLAMINE N-ACETYLTRANSFERASE 4-RELATED"/>
    <property type="match status" value="1"/>
</dbReference>
<dbReference type="GO" id="GO:0016407">
    <property type="term" value="F:acetyltransferase activity"/>
    <property type="evidence" value="ECO:0007669"/>
    <property type="project" value="InterPro"/>
</dbReference>
<gene>
    <name evidence="3" type="ORF">EI291_20200</name>
</gene>
<comment type="similarity">
    <text evidence="1 2">Belongs to the arylamine N-acetyltransferase family.</text>
</comment>
<evidence type="ECO:0000313" key="4">
    <source>
        <dbReference type="Proteomes" id="UP000273500"/>
    </source>
</evidence>
<dbReference type="PANTHER" id="PTHR11786">
    <property type="entry name" value="N-HYDROXYARYLAMINE O-ACETYLTRANSFERASE"/>
    <property type="match status" value="1"/>
</dbReference>
<dbReference type="OrthoDB" id="7181050at2"/>
<dbReference type="SUPFAM" id="SSF54001">
    <property type="entry name" value="Cysteine proteinases"/>
    <property type="match status" value="1"/>
</dbReference>
<keyword evidence="3" id="KW-0808">Transferase</keyword>
<keyword evidence="4" id="KW-1185">Reference proteome</keyword>
<protein>
    <submittedName>
        <fullName evidence="3">Arylamine N-acetyltransferase</fullName>
    </submittedName>
</protein>
<dbReference type="RefSeq" id="WP_125424100.1">
    <property type="nucleotide sequence ID" value="NZ_RWIT01000018.1"/>
</dbReference>
<dbReference type="InterPro" id="IPR001447">
    <property type="entry name" value="Arylamine_N-AcTrfase"/>
</dbReference>
<organism evidence="3 4">
    <name type="scientific">Hymenobacter rigui</name>
    <dbReference type="NCBI Taxonomy" id="334424"/>
    <lineage>
        <taxon>Bacteria</taxon>
        <taxon>Pseudomonadati</taxon>
        <taxon>Bacteroidota</taxon>
        <taxon>Cytophagia</taxon>
        <taxon>Cytophagales</taxon>
        <taxon>Hymenobacteraceae</taxon>
        <taxon>Hymenobacter</taxon>
    </lineage>
</organism>
<accession>A0A428KCD6</accession>
<dbReference type="Gene3D" id="3.30.2140.10">
    <property type="entry name" value="Arylamine N-acetyltransferase"/>
    <property type="match status" value="1"/>
</dbReference>
<name>A0A428KCD6_9BACT</name>
<evidence type="ECO:0000256" key="1">
    <source>
        <dbReference type="ARBA" id="ARBA00006547"/>
    </source>
</evidence>
<reference evidence="3 4" key="1">
    <citation type="submission" date="2018-12" db="EMBL/GenBank/DDBJ databases">
        <authorList>
            <person name="Feng G."/>
            <person name="Zhu H."/>
        </authorList>
    </citation>
    <scope>NUCLEOTIDE SEQUENCE [LARGE SCALE GENOMIC DNA]</scope>
    <source>
        <strain evidence="3 4">KCTC 12533</strain>
    </source>
</reference>
<dbReference type="Pfam" id="PF00797">
    <property type="entry name" value="Acetyltransf_2"/>
    <property type="match status" value="1"/>
</dbReference>